<dbReference type="GO" id="GO:0005886">
    <property type="term" value="C:plasma membrane"/>
    <property type="evidence" value="ECO:0007669"/>
    <property type="project" value="UniProtKB-SubCell"/>
</dbReference>
<dbReference type="EMBL" id="QWGR01000002">
    <property type="protein sequence ID" value="RIJ49705.1"/>
    <property type="molecule type" value="Genomic_DNA"/>
</dbReference>
<dbReference type="InterPro" id="IPR002797">
    <property type="entry name" value="Polysacc_synth"/>
</dbReference>
<comment type="caution">
    <text evidence="7">The sequence shown here is derived from an EMBL/GenBank/DDBJ whole genome shotgun (WGS) entry which is preliminary data.</text>
</comment>
<feature type="transmembrane region" description="Helical" evidence="6">
    <location>
        <begin position="447"/>
        <end position="470"/>
    </location>
</feature>
<feature type="transmembrane region" description="Helical" evidence="6">
    <location>
        <begin position="85"/>
        <end position="108"/>
    </location>
</feature>
<feature type="transmembrane region" description="Helical" evidence="6">
    <location>
        <begin position="12"/>
        <end position="32"/>
    </location>
</feature>
<evidence type="ECO:0000313" key="7">
    <source>
        <dbReference type="EMBL" id="RIJ49705.1"/>
    </source>
</evidence>
<feature type="transmembrane region" description="Helical" evidence="6">
    <location>
        <begin position="223"/>
        <end position="243"/>
    </location>
</feature>
<proteinExistence type="predicted"/>
<name>A0A399T477_9BACT</name>
<reference evidence="7 8" key="1">
    <citation type="submission" date="2018-08" db="EMBL/GenBank/DDBJ databases">
        <title>Pallidiluteibacterium maritimus gen. nov., sp. nov., isolated from coastal sediment.</title>
        <authorList>
            <person name="Zhou L.Y."/>
        </authorList>
    </citation>
    <scope>NUCLEOTIDE SEQUENCE [LARGE SCALE GENOMIC DNA]</scope>
    <source>
        <strain evidence="7 8">XSD2</strain>
    </source>
</reference>
<dbReference type="AlphaFoldDB" id="A0A399T477"/>
<feature type="transmembrane region" description="Helical" evidence="6">
    <location>
        <begin position="120"/>
        <end position="139"/>
    </location>
</feature>
<evidence type="ECO:0000256" key="4">
    <source>
        <dbReference type="ARBA" id="ARBA00022989"/>
    </source>
</evidence>
<feature type="transmembrane region" description="Helical" evidence="6">
    <location>
        <begin position="300"/>
        <end position="323"/>
    </location>
</feature>
<accession>A0A399T477</accession>
<dbReference type="Proteomes" id="UP000265926">
    <property type="component" value="Unassembled WGS sequence"/>
</dbReference>
<feature type="transmembrane region" description="Helical" evidence="6">
    <location>
        <begin position="335"/>
        <end position="357"/>
    </location>
</feature>
<feature type="transmembrane region" description="Helical" evidence="6">
    <location>
        <begin position="421"/>
        <end position="441"/>
    </location>
</feature>
<keyword evidence="2" id="KW-1003">Cell membrane</keyword>
<comment type="subcellular location">
    <subcellularLocation>
        <location evidence="1">Cell membrane</location>
        <topology evidence="1">Multi-pass membrane protein</topology>
    </subcellularLocation>
</comment>
<dbReference type="PANTHER" id="PTHR30250:SF11">
    <property type="entry name" value="O-ANTIGEN TRANSPORTER-RELATED"/>
    <property type="match status" value="1"/>
</dbReference>
<dbReference type="RefSeq" id="WP_119436393.1">
    <property type="nucleotide sequence ID" value="NZ_QWGR01000002.1"/>
</dbReference>
<dbReference type="Pfam" id="PF01943">
    <property type="entry name" value="Polysacc_synt"/>
    <property type="match status" value="1"/>
</dbReference>
<organism evidence="7 8">
    <name type="scientific">Maribellus luteus</name>
    <dbReference type="NCBI Taxonomy" id="2305463"/>
    <lineage>
        <taxon>Bacteria</taxon>
        <taxon>Pseudomonadati</taxon>
        <taxon>Bacteroidota</taxon>
        <taxon>Bacteroidia</taxon>
        <taxon>Marinilabiliales</taxon>
        <taxon>Prolixibacteraceae</taxon>
        <taxon>Maribellus</taxon>
    </lineage>
</organism>
<keyword evidence="5 6" id="KW-0472">Membrane</keyword>
<evidence type="ECO:0000256" key="2">
    <source>
        <dbReference type="ARBA" id="ARBA00022475"/>
    </source>
</evidence>
<keyword evidence="4 6" id="KW-1133">Transmembrane helix</keyword>
<feature type="transmembrane region" description="Helical" evidence="6">
    <location>
        <begin position="263"/>
        <end position="280"/>
    </location>
</feature>
<sequence length="501" mass="57073">MLKDIKQTTKHTAVYAIGNIGTKLIGLILIPLYTNANYLSHDDYGALAVLEVTLQLLTSVLTMAMANSLSRWYWDSKYSDRQQSIFFTSVAFLVLIITPVILALLYFVSDFSFLIFSTTQYSYLLKLTFITAGIQVVNNQIFTLTRLQSKSVFYSILTIVRISVNLGLILWGIIVKKRGLDAIWEAYMIGEGIILLMLFPYFIRNSSFRFEKGIIREMLNYGYPLMLASASAVILSTADRYMLNSMEGLEKTGIYSLGYRIANTLRMVVYTSVATALLPLRMKKMNEPDNHRFYSKNLTYLAFVFVVGLLGLSLFALEFLKLFTGSPIYWEANNLVAIISFALLFSSMEDFIIIGLMIKKKTGVLGVLILVTSFLNIGLNLVLIPLLDIYGATLATLLSQAFLFFTVLNKSQKEYFIPYEWRKIFTLAIVALTFVGIGLYISSVPVFVRLVVKSVLFLGFPFVLYFFNFYEKVEIDNIKKIFRNWSKPELIKDNFNRLLKS</sequence>
<evidence type="ECO:0000256" key="1">
    <source>
        <dbReference type="ARBA" id="ARBA00004651"/>
    </source>
</evidence>
<dbReference type="InterPro" id="IPR050833">
    <property type="entry name" value="Poly_Biosynth_Transport"/>
</dbReference>
<keyword evidence="3 6" id="KW-0812">Transmembrane</keyword>
<dbReference type="PANTHER" id="PTHR30250">
    <property type="entry name" value="PST FAMILY PREDICTED COLANIC ACID TRANSPORTER"/>
    <property type="match status" value="1"/>
</dbReference>
<keyword evidence="8" id="KW-1185">Reference proteome</keyword>
<feature type="transmembrane region" description="Helical" evidence="6">
    <location>
        <begin position="186"/>
        <end position="203"/>
    </location>
</feature>
<feature type="transmembrane region" description="Helical" evidence="6">
    <location>
        <begin position="151"/>
        <end position="174"/>
    </location>
</feature>
<gene>
    <name evidence="7" type="ORF">D1614_02900</name>
</gene>
<evidence type="ECO:0000256" key="3">
    <source>
        <dbReference type="ARBA" id="ARBA00022692"/>
    </source>
</evidence>
<feature type="transmembrane region" description="Helical" evidence="6">
    <location>
        <begin position="389"/>
        <end position="409"/>
    </location>
</feature>
<dbReference type="OrthoDB" id="3249502at2"/>
<protein>
    <submittedName>
        <fullName evidence="7">Uncharacterized protein</fullName>
    </submittedName>
</protein>
<evidence type="ECO:0000256" key="5">
    <source>
        <dbReference type="ARBA" id="ARBA00023136"/>
    </source>
</evidence>
<evidence type="ECO:0000256" key="6">
    <source>
        <dbReference type="SAM" id="Phobius"/>
    </source>
</evidence>
<feature type="transmembrane region" description="Helical" evidence="6">
    <location>
        <begin position="364"/>
        <end position="383"/>
    </location>
</feature>
<evidence type="ECO:0000313" key="8">
    <source>
        <dbReference type="Proteomes" id="UP000265926"/>
    </source>
</evidence>
<feature type="transmembrane region" description="Helical" evidence="6">
    <location>
        <begin position="44"/>
        <end position="64"/>
    </location>
</feature>